<evidence type="ECO:0008006" key="3">
    <source>
        <dbReference type="Google" id="ProtNLM"/>
    </source>
</evidence>
<accession>A0A1Y1YLJ0</accession>
<dbReference type="AlphaFoldDB" id="A0A1Y1YLJ0"/>
<dbReference type="OrthoDB" id="166585at2759"/>
<dbReference type="InParanoid" id="A0A1Y1YLJ0"/>
<sequence>WKPTENSFVGVSVGSKSNTWAIDAIGHVYRQIKENVWERDVDSERYCCVCVGADGVLWAVDKDGYLWRREELEWALISESPLKMIAAGNAQNVWGIALNGQVYQYNSQIGWKAVSGILLSHISVGANGAVWGVDRFMDVYRLGVDNRFVSTGGKLRKVHISAEGYIWGVGCDGSIWRRKADD</sequence>
<protein>
    <recommendedName>
        <fullName evidence="3">RCC1/BLIP-II protein</fullName>
    </recommendedName>
</protein>
<comment type="caution">
    <text evidence="1">The sequence shown here is derived from an EMBL/GenBank/DDBJ whole genome shotgun (WGS) entry which is preliminary data.</text>
</comment>
<feature type="non-terminal residue" evidence="1">
    <location>
        <position position="182"/>
    </location>
</feature>
<dbReference type="Pfam" id="PF19193">
    <property type="entry name" value="Tectonin"/>
    <property type="match status" value="1"/>
</dbReference>
<dbReference type="SMART" id="SM00706">
    <property type="entry name" value="TECPR"/>
    <property type="match status" value="4"/>
</dbReference>
<evidence type="ECO:0000313" key="1">
    <source>
        <dbReference type="EMBL" id="ORX98626.1"/>
    </source>
</evidence>
<reference evidence="1 2" key="1">
    <citation type="submission" date="2016-07" db="EMBL/GenBank/DDBJ databases">
        <title>Pervasive Adenine N6-methylation of Active Genes in Fungi.</title>
        <authorList>
            <consortium name="DOE Joint Genome Institute"/>
            <person name="Mondo S.J."/>
            <person name="Dannebaum R.O."/>
            <person name="Kuo R.C."/>
            <person name="Labutti K."/>
            <person name="Haridas S."/>
            <person name="Kuo A."/>
            <person name="Salamov A."/>
            <person name="Ahrendt S.R."/>
            <person name="Lipzen A."/>
            <person name="Sullivan W."/>
            <person name="Andreopoulos W.B."/>
            <person name="Clum A."/>
            <person name="Lindquist E."/>
            <person name="Daum C."/>
            <person name="Ramamoorthy G.K."/>
            <person name="Gryganskyi A."/>
            <person name="Culley D."/>
            <person name="Magnuson J.K."/>
            <person name="James T.Y."/>
            <person name="O'Malley M.A."/>
            <person name="Stajich J.E."/>
            <person name="Spatafora J.W."/>
            <person name="Visel A."/>
            <person name="Grigoriev I.V."/>
        </authorList>
    </citation>
    <scope>NUCLEOTIDE SEQUENCE [LARGE SCALE GENOMIC DNA]</scope>
    <source>
        <strain evidence="1 2">CBS 931.73</strain>
    </source>
</reference>
<dbReference type="InterPro" id="IPR006624">
    <property type="entry name" value="Beta-propeller_rpt_TECPR"/>
</dbReference>
<dbReference type="Proteomes" id="UP000193498">
    <property type="component" value="Unassembled WGS sequence"/>
</dbReference>
<dbReference type="EMBL" id="MCFE01000110">
    <property type="protein sequence ID" value="ORX98626.1"/>
    <property type="molecule type" value="Genomic_DNA"/>
</dbReference>
<evidence type="ECO:0000313" key="2">
    <source>
        <dbReference type="Proteomes" id="UP000193498"/>
    </source>
</evidence>
<feature type="non-terminal residue" evidence="1">
    <location>
        <position position="1"/>
    </location>
</feature>
<proteinExistence type="predicted"/>
<name>A0A1Y1YLJ0_9FUNG</name>
<keyword evidence="2" id="KW-1185">Reference proteome</keyword>
<organism evidence="1 2">
    <name type="scientific">Basidiobolus meristosporus CBS 931.73</name>
    <dbReference type="NCBI Taxonomy" id="1314790"/>
    <lineage>
        <taxon>Eukaryota</taxon>
        <taxon>Fungi</taxon>
        <taxon>Fungi incertae sedis</taxon>
        <taxon>Zoopagomycota</taxon>
        <taxon>Entomophthoromycotina</taxon>
        <taxon>Basidiobolomycetes</taxon>
        <taxon>Basidiobolales</taxon>
        <taxon>Basidiobolaceae</taxon>
        <taxon>Basidiobolus</taxon>
    </lineage>
</organism>
<gene>
    <name evidence="1" type="ORF">K493DRAFT_154351</name>
</gene>